<dbReference type="InterPro" id="IPR039425">
    <property type="entry name" value="RNA_pol_sigma-70-like"/>
</dbReference>
<protein>
    <recommendedName>
        <fullName evidence="6">RNA polymerase sigma factor</fullName>
    </recommendedName>
</protein>
<dbReference type="SUPFAM" id="SSF88659">
    <property type="entry name" value="Sigma3 and sigma4 domains of RNA polymerase sigma factors"/>
    <property type="match status" value="1"/>
</dbReference>
<dbReference type="InterPro" id="IPR036388">
    <property type="entry name" value="WH-like_DNA-bd_sf"/>
</dbReference>
<keyword evidence="3 6" id="KW-0731">Sigma factor</keyword>
<evidence type="ECO:0000259" key="8">
    <source>
        <dbReference type="Pfam" id="PF04542"/>
    </source>
</evidence>
<dbReference type="GO" id="GO:0006352">
    <property type="term" value="P:DNA-templated transcription initiation"/>
    <property type="evidence" value="ECO:0007669"/>
    <property type="project" value="InterPro"/>
</dbReference>
<feature type="compositionally biased region" description="Polar residues" evidence="7">
    <location>
        <begin position="1"/>
        <end position="20"/>
    </location>
</feature>
<dbReference type="InterPro" id="IPR007627">
    <property type="entry name" value="RNA_pol_sigma70_r2"/>
</dbReference>
<dbReference type="OrthoDB" id="9803470at2"/>
<evidence type="ECO:0000256" key="3">
    <source>
        <dbReference type="ARBA" id="ARBA00023082"/>
    </source>
</evidence>
<dbReference type="PROSITE" id="PS01063">
    <property type="entry name" value="SIGMA70_ECF"/>
    <property type="match status" value="1"/>
</dbReference>
<evidence type="ECO:0000256" key="6">
    <source>
        <dbReference type="RuleBase" id="RU000716"/>
    </source>
</evidence>
<evidence type="ECO:0000313" key="10">
    <source>
        <dbReference type="EMBL" id="GEK93348.1"/>
    </source>
</evidence>
<comment type="caution">
    <text evidence="10">The sequence shown here is derived from an EMBL/GenBank/DDBJ whole genome shotgun (WGS) entry which is preliminary data.</text>
</comment>
<accession>A0A511AYR5</accession>
<evidence type="ECO:0000313" key="11">
    <source>
        <dbReference type="Proteomes" id="UP000321230"/>
    </source>
</evidence>
<feature type="domain" description="RNA polymerase sigma-70 region 2" evidence="8">
    <location>
        <begin position="43"/>
        <end position="107"/>
    </location>
</feature>
<evidence type="ECO:0000256" key="1">
    <source>
        <dbReference type="ARBA" id="ARBA00010641"/>
    </source>
</evidence>
<dbReference type="Gene3D" id="1.10.1740.10">
    <property type="match status" value="1"/>
</dbReference>
<dbReference type="InterPro" id="IPR013324">
    <property type="entry name" value="RNA_pol_sigma_r3/r4-like"/>
</dbReference>
<dbReference type="InterPro" id="IPR000838">
    <property type="entry name" value="RNA_pol_sigma70_ECF_CS"/>
</dbReference>
<dbReference type="Gene3D" id="1.10.10.10">
    <property type="entry name" value="Winged helix-like DNA-binding domain superfamily/Winged helix DNA-binding domain"/>
    <property type="match status" value="1"/>
</dbReference>
<evidence type="ECO:0000259" key="9">
    <source>
        <dbReference type="Pfam" id="PF08281"/>
    </source>
</evidence>
<organism evidence="10 11">
    <name type="scientific">Gluconobacter wancherniae NBRC 103581</name>
    <dbReference type="NCBI Taxonomy" id="656744"/>
    <lineage>
        <taxon>Bacteria</taxon>
        <taxon>Pseudomonadati</taxon>
        <taxon>Pseudomonadota</taxon>
        <taxon>Alphaproteobacteria</taxon>
        <taxon>Acetobacterales</taxon>
        <taxon>Acetobacteraceae</taxon>
        <taxon>Gluconobacter</taxon>
    </lineage>
</organism>
<proteinExistence type="inferred from homology"/>
<dbReference type="PANTHER" id="PTHR43133:SF25">
    <property type="entry name" value="RNA POLYMERASE SIGMA FACTOR RFAY-RELATED"/>
    <property type="match status" value="1"/>
</dbReference>
<dbReference type="SUPFAM" id="SSF88946">
    <property type="entry name" value="Sigma2 domain of RNA polymerase sigma factors"/>
    <property type="match status" value="1"/>
</dbReference>
<dbReference type="EMBL" id="BJUZ01000001">
    <property type="protein sequence ID" value="GEK93348.1"/>
    <property type="molecule type" value="Genomic_DNA"/>
</dbReference>
<comment type="similarity">
    <text evidence="1 6">Belongs to the sigma-70 factor family. ECF subfamily.</text>
</comment>
<name>A0A511AYR5_9PROT</name>
<dbReference type="NCBIfam" id="TIGR02937">
    <property type="entry name" value="sigma70-ECF"/>
    <property type="match status" value="1"/>
</dbReference>
<gene>
    <name evidence="10" type="ORF">GWA01_11180</name>
</gene>
<keyword evidence="11" id="KW-1185">Reference proteome</keyword>
<dbReference type="GO" id="GO:0016987">
    <property type="term" value="F:sigma factor activity"/>
    <property type="evidence" value="ECO:0007669"/>
    <property type="project" value="UniProtKB-KW"/>
</dbReference>
<evidence type="ECO:0000256" key="7">
    <source>
        <dbReference type="SAM" id="MobiDB-lite"/>
    </source>
</evidence>
<dbReference type="Pfam" id="PF04542">
    <property type="entry name" value="Sigma70_r2"/>
    <property type="match status" value="1"/>
</dbReference>
<sequence length="201" mass="22143">MSSIRLCNTANGSKEANLPNQRHDNASSEKSGTTATFRAGLLRVLPDLRGFARFLTRDPASADDLVQDTIVRALAAQSQFEEGTVLKAWLFTIQRNAFYEQKRRHSREQEILLDIELDIPPSIEAPSQQSARDAVQDLGALLWQLPELLREALILVGAQELSYEDAAVVCDVPAGTMKARVSRARSQLAMLAGHQASMEKA</sequence>
<feature type="domain" description="RNA polymerase sigma factor 70 region 4 type 2" evidence="9">
    <location>
        <begin position="138"/>
        <end position="188"/>
    </location>
</feature>
<dbReference type="InterPro" id="IPR013249">
    <property type="entry name" value="RNA_pol_sigma70_r4_t2"/>
</dbReference>
<evidence type="ECO:0000256" key="4">
    <source>
        <dbReference type="ARBA" id="ARBA00023125"/>
    </source>
</evidence>
<dbReference type="GO" id="GO:0003677">
    <property type="term" value="F:DNA binding"/>
    <property type="evidence" value="ECO:0007669"/>
    <property type="project" value="UniProtKB-KW"/>
</dbReference>
<reference evidence="10 11" key="1">
    <citation type="submission" date="2019-07" db="EMBL/GenBank/DDBJ databases">
        <title>Whole genome shotgun sequence of Gluconobacter wancherniae NBRC 103581.</title>
        <authorList>
            <person name="Hosoyama A."/>
            <person name="Uohara A."/>
            <person name="Ohji S."/>
            <person name="Ichikawa N."/>
        </authorList>
    </citation>
    <scope>NUCLEOTIDE SEQUENCE [LARGE SCALE GENOMIC DNA]</scope>
    <source>
        <strain evidence="10 11">NBRC 103581</strain>
    </source>
</reference>
<keyword evidence="4 6" id="KW-0238">DNA-binding</keyword>
<evidence type="ECO:0000256" key="5">
    <source>
        <dbReference type="ARBA" id="ARBA00023163"/>
    </source>
</evidence>
<feature type="region of interest" description="Disordered" evidence="7">
    <location>
        <begin position="1"/>
        <end position="32"/>
    </location>
</feature>
<dbReference type="InterPro" id="IPR014284">
    <property type="entry name" value="RNA_pol_sigma-70_dom"/>
</dbReference>
<dbReference type="InterPro" id="IPR013325">
    <property type="entry name" value="RNA_pol_sigma_r2"/>
</dbReference>
<keyword evidence="2 6" id="KW-0805">Transcription regulation</keyword>
<dbReference type="AlphaFoldDB" id="A0A511AYR5"/>
<dbReference type="Pfam" id="PF08281">
    <property type="entry name" value="Sigma70_r4_2"/>
    <property type="match status" value="1"/>
</dbReference>
<dbReference type="PANTHER" id="PTHR43133">
    <property type="entry name" value="RNA POLYMERASE ECF-TYPE SIGMA FACTO"/>
    <property type="match status" value="1"/>
</dbReference>
<keyword evidence="5 6" id="KW-0804">Transcription</keyword>
<dbReference type="Proteomes" id="UP000321230">
    <property type="component" value="Unassembled WGS sequence"/>
</dbReference>
<evidence type="ECO:0000256" key="2">
    <source>
        <dbReference type="ARBA" id="ARBA00023015"/>
    </source>
</evidence>